<evidence type="ECO:0000259" key="17">
    <source>
        <dbReference type="PROSITE" id="PS50142"/>
    </source>
</evidence>
<reference evidence="19" key="1">
    <citation type="submission" date="2016-01" db="EMBL/GenBank/DDBJ databases">
        <authorList>
            <person name="Mitreva M."/>
            <person name="Pepin K.H."/>
            <person name="Mihindukulasuriya K.A."/>
            <person name="Fulton R."/>
            <person name="Fronick C."/>
            <person name="O'Laughlin M."/>
            <person name="Miner T."/>
            <person name="Herter B."/>
            <person name="Rosa B.A."/>
            <person name="Cordes M."/>
            <person name="Tomlinson C."/>
            <person name="Wollam A."/>
            <person name="Palsikar V.B."/>
            <person name="Mardis E.R."/>
            <person name="Wilson R.K."/>
        </authorList>
    </citation>
    <scope>NUCLEOTIDE SEQUENCE [LARGE SCALE GENOMIC DNA]</scope>
    <source>
        <strain evidence="19">KA00182</strain>
    </source>
</reference>
<evidence type="ECO:0000256" key="11">
    <source>
        <dbReference type="ARBA" id="ARBA00022759"/>
    </source>
</evidence>
<dbReference type="PROSITE" id="PS50142">
    <property type="entry name" value="RNASE_3_2"/>
    <property type="match status" value="1"/>
</dbReference>
<dbReference type="AlphaFoldDB" id="A0A134CLV9"/>
<dbReference type="FunFam" id="1.10.1520.10:FF:000001">
    <property type="entry name" value="Ribonuclease 3"/>
    <property type="match status" value="1"/>
</dbReference>
<dbReference type="Pfam" id="PF14622">
    <property type="entry name" value="Ribonucleas_3_3"/>
    <property type="match status" value="1"/>
</dbReference>
<evidence type="ECO:0000256" key="15">
    <source>
        <dbReference type="HAMAP-Rule" id="MF_00104"/>
    </source>
</evidence>
<dbReference type="GO" id="GO:0006364">
    <property type="term" value="P:rRNA processing"/>
    <property type="evidence" value="ECO:0007669"/>
    <property type="project" value="UniProtKB-UniRule"/>
</dbReference>
<comment type="function">
    <text evidence="15">Digests double-stranded RNA. Involved in the processing of primary rRNA transcript to yield the immediate precursors to the large and small rRNAs (23S and 16S). Processes some mRNAs, and tRNAs when they are encoded in the rRNA operon. Processes pre-crRNA and tracrRNA of type II CRISPR loci if present in the organism.</text>
</comment>
<dbReference type="InterPro" id="IPR011907">
    <property type="entry name" value="RNase_III"/>
</dbReference>
<feature type="domain" description="RNase III" evidence="17">
    <location>
        <begin position="13"/>
        <end position="143"/>
    </location>
</feature>
<keyword evidence="15" id="KW-0699">rRNA-binding</keyword>
<dbReference type="FunFam" id="3.30.160.20:FF:000003">
    <property type="entry name" value="Ribonuclease 3"/>
    <property type="match status" value="1"/>
</dbReference>
<dbReference type="SUPFAM" id="SSF54768">
    <property type="entry name" value="dsRNA-binding domain-like"/>
    <property type="match status" value="1"/>
</dbReference>
<dbReference type="Pfam" id="PF00035">
    <property type="entry name" value="dsrm"/>
    <property type="match status" value="1"/>
</dbReference>
<dbReference type="InterPro" id="IPR036389">
    <property type="entry name" value="RNase_III_sf"/>
</dbReference>
<evidence type="ECO:0000256" key="5">
    <source>
        <dbReference type="ARBA" id="ARBA00022490"/>
    </source>
</evidence>
<evidence type="ECO:0000256" key="3">
    <source>
        <dbReference type="ARBA" id="ARBA00010183"/>
    </source>
</evidence>
<dbReference type="CDD" id="cd10845">
    <property type="entry name" value="DSRM_RNAse_III_family"/>
    <property type="match status" value="1"/>
</dbReference>
<dbReference type="GO" id="GO:0008033">
    <property type="term" value="P:tRNA processing"/>
    <property type="evidence" value="ECO:0007669"/>
    <property type="project" value="UniProtKB-KW"/>
</dbReference>
<dbReference type="GO" id="GO:0004525">
    <property type="term" value="F:ribonuclease III activity"/>
    <property type="evidence" value="ECO:0007669"/>
    <property type="project" value="UniProtKB-UniRule"/>
</dbReference>
<protein>
    <recommendedName>
        <fullName evidence="15">Ribonuclease 3</fullName>
        <ecNumber evidence="15">3.1.26.3</ecNumber>
    </recommendedName>
    <alternativeName>
        <fullName evidence="15">Ribonuclease III</fullName>
        <shortName evidence="15">RNase III</shortName>
    </alternativeName>
</protein>
<name>A0A134CLV9_9FIRM</name>
<comment type="catalytic activity">
    <reaction evidence="1 15">
        <text>Endonucleolytic cleavage to 5'-phosphomonoester.</text>
        <dbReference type="EC" id="3.1.26.3"/>
    </reaction>
</comment>
<evidence type="ECO:0000256" key="2">
    <source>
        <dbReference type="ARBA" id="ARBA00004496"/>
    </source>
</evidence>
<keyword evidence="13 15" id="KW-0460">Magnesium</keyword>
<keyword evidence="9 15" id="KW-0540">Nuclease</keyword>
<evidence type="ECO:0000313" key="19">
    <source>
        <dbReference type="Proteomes" id="UP000070160"/>
    </source>
</evidence>
<feature type="domain" description="DRBM" evidence="16">
    <location>
        <begin position="170"/>
        <end position="239"/>
    </location>
</feature>
<dbReference type="GO" id="GO:0042802">
    <property type="term" value="F:identical protein binding"/>
    <property type="evidence" value="ECO:0007669"/>
    <property type="project" value="UniProtKB-ARBA"/>
</dbReference>
<comment type="subunit">
    <text evidence="4 15">Homodimer.</text>
</comment>
<keyword evidence="5 15" id="KW-0963">Cytoplasm</keyword>
<dbReference type="NCBIfam" id="TIGR02191">
    <property type="entry name" value="RNaseIII"/>
    <property type="match status" value="1"/>
</dbReference>
<dbReference type="PATRIC" id="fig|1588748.3.peg.116"/>
<dbReference type="PROSITE" id="PS00517">
    <property type="entry name" value="RNASE_3_1"/>
    <property type="match status" value="1"/>
</dbReference>
<evidence type="ECO:0000256" key="8">
    <source>
        <dbReference type="ARBA" id="ARBA00022694"/>
    </source>
</evidence>
<feature type="binding site" evidence="15">
    <location>
        <position position="56"/>
    </location>
    <ligand>
        <name>Mg(2+)</name>
        <dbReference type="ChEBI" id="CHEBI:18420"/>
    </ligand>
</feature>
<gene>
    <name evidence="15" type="primary">rnc</name>
    <name evidence="18" type="ORF">HMPREF3182_00120</name>
</gene>
<feature type="binding site" evidence="15">
    <location>
        <position position="129"/>
    </location>
    <ligand>
        <name>Mg(2+)</name>
        <dbReference type="ChEBI" id="CHEBI:18420"/>
    </ligand>
</feature>
<feature type="binding site" evidence="15">
    <location>
        <position position="132"/>
    </location>
    <ligand>
        <name>Mg(2+)</name>
        <dbReference type="ChEBI" id="CHEBI:18420"/>
    </ligand>
</feature>
<dbReference type="PANTHER" id="PTHR11207:SF0">
    <property type="entry name" value="RIBONUCLEASE 3"/>
    <property type="match status" value="1"/>
</dbReference>
<evidence type="ECO:0000256" key="10">
    <source>
        <dbReference type="ARBA" id="ARBA00022723"/>
    </source>
</evidence>
<keyword evidence="6 15" id="KW-0698">rRNA processing</keyword>
<dbReference type="SUPFAM" id="SSF69065">
    <property type="entry name" value="RNase III domain-like"/>
    <property type="match status" value="1"/>
</dbReference>
<comment type="cofactor">
    <cofactor evidence="15">
        <name>Mg(2+)</name>
        <dbReference type="ChEBI" id="CHEBI:18420"/>
    </cofactor>
</comment>
<feature type="active site" evidence="15">
    <location>
        <position position="60"/>
    </location>
</feature>
<dbReference type="InterPro" id="IPR014720">
    <property type="entry name" value="dsRBD_dom"/>
</dbReference>
<evidence type="ECO:0000256" key="1">
    <source>
        <dbReference type="ARBA" id="ARBA00000109"/>
    </source>
</evidence>
<keyword evidence="19" id="KW-1185">Reference proteome</keyword>
<dbReference type="PANTHER" id="PTHR11207">
    <property type="entry name" value="RIBONUCLEASE III"/>
    <property type="match status" value="1"/>
</dbReference>
<dbReference type="Proteomes" id="UP000070160">
    <property type="component" value="Unassembled WGS sequence"/>
</dbReference>
<organism evidence="18 19">
    <name type="scientific">Megasphaera hutchinsoni</name>
    <dbReference type="NCBI Taxonomy" id="1588748"/>
    <lineage>
        <taxon>Bacteria</taxon>
        <taxon>Bacillati</taxon>
        <taxon>Bacillota</taxon>
        <taxon>Negativicutes</taxon>
        <taxon>Veillonellales</taxon>
        <taxon>Veillonellaceae</taxon>
        <taxon>Megasphaera</taxon>
    </lineage>
</organism>
<comment type="subcellular location">
    <subcellularLocation>
        <location evidence="2 15">Cytoplasm</location>
    </subcellularLocation>
</comment>
<evidence type="ECO:0000259" key="16">
    <source>
        <dbReference type="PROSITE" id="PS50137"/>
    </source>
</evidence>
<dbReference type="GO" id="GO:0046872">
    <property type="term" value="F:metal ion binding"/>
    <property type="evidence" value="ECO:0007669"/>
    <property type="project" value="UniProtKB-KW"/>
</dbReference>
<keyword evidence="11 15" id="KW-0255">Endonuclease</keyword>
<dbReference type="GO" id="GO:0003725">
    <property type="term" value="F:double-stranded RNA binding"/>
    <property type="evidence" value="ECO:0007669"/>
    <property type="project" value="TreeGrafter"/>
</dbReference>
<dbReference type="EC" id="3.1.26.3" evidence="15"/>
<dbReference type="GO" id="GO:0019843">
    <property type="term" value="F:rRNA binding"/>
    <property type="evidence" value="ECO:0007669"/>
    <property type="project" value="UniProtKB-KW"/>
</dbReference>
<dbReference type="Gene3D" id="1.10.1520.10">
    <property type="entry name" value="Ribonuclease III domain"/>
    <property type="match status" value="1"/>
</dbReference>
<evidence type="ECO:0000256" key="14">
    <source>
        <dbReference type="ARBA" id="ARBA00022884"/>
    </source>
</evidence>
<dbReference type="SMART" id="SM00535">
    <property type="entry name" value="RIBOc"/>
    <property type="match status" value="1"/>
</dbReference>
<evidence type="ECO:0000256" key="13">
    <source>
        <dbReference type="ARBA" id="ARBA00022842"/>
    </source>
</evidence>
<dbReference type="GO" id="GO:0006397">
    <property type="term" value="P:mRNA processing"/>
    <property type="evidence" value="ECO:0007669"/>
    <property type="project" value="UniProtKB-UniRule"/>
</dbReference>
<dbReference type="GO" id="GO:0010468">
    <property type="term" value="P:regulation of gene expression"/>
    <property type="evidence" value="ECO:0007669"/>
    <property type="project" value="TreeGrafter"/>
</dbReference>
<dbReference type="EMBL" id="LSDT01000002">
    <property type="protein sequence ID" value="KXB93202.1"/>
    <property type="molecule type" value="Genomic_DNA"/>
</dbReference>
<comment type="caution">
    <text evidence="18">The sequence shown here is derived from an EMBL/GenBank/DDBJ whole genome shotgun (WGS) entry which is preliminary data.</text>
</comment>
<dbReference type="SMART" id="SM00358">
    <property type="entry name" value="DSRM"/>
    <property type="match status" value="1"/>
</dbReference>
<evidence type="ECO:0000256" key="12">
    <source>
        <dbReference type="ARBA" id="ARBA00022801"/>
    </source>
</evidence>
<dbReference type="GO" id="GO:0005737">
    <property type="term" value="C:cytoplasm"/>
    <property type="evidence" value="ECO:0007669"/>
    <property type="project" value="UniProtKB-SubCell"/>
</dbReference>
<accession>A0A134CLV9</accession>
<proteinExistence type="inferred from homology"/>
<evidence type="ECO:0000313" key="18">
    <source>
        <dbReference type="EMBL" id="KXB93202.1"/>
    </source>
</evidence>
<dbReference type="PROSITE" id="PS50137">
    <property type="entry name" value="DS_RBD"/>
    <property type="match status" value="1"/>
</dbReference>
<dbReference type="InterPro" id="IPR000999">
    <property type="entry name" value="RNase_III_dom"/>
</dbReference>
<sequence length="241" mass="27199">MMIRMDARRKAQLDEFLARIQVSSFDQWHLLDAALTHSSYANEHQCGHEYCNERLEFLGDAILDMVVGEYLFLHYPHMMEGDLSKARASVVSEAPLADVCRDLNMGQYMLLGHGEIKSGGKFRHSILADAFEAVVGALYLGGSYEMARTFILTQLQPYLQRIQNGHYGRDYKTQFQEYIQQDGEHNITYVLCAETGPDHNKTFTMQVCVDGSIRGVGSGKSKKEAEQCAAQAALQKVYVKE</sequence>
<keyword evidence="7 15" id="KW-0507">mRNA processing</keyword>
<dbReference type="CDD" id="cd00593">
    <property type="entry name" value="RIBOc"/>
    <property type="match status" value="1"/>
</dbReference>
<keyword evidence="12 15" id="KW-0378">Hydrolase</keyword>
<feature type="active site" evidence="15">
    <location>
        <position position="132"/>
    </location>
</feature>
<dbReference type="STRING" id="1588748.HMPREF3182_00120"/>
<evidence type="ECO:0000256" key="6">
    <source>
        <dbReference type="ARBA" id="ARBA00022552"/>
    </source>
</evidence>
<dbReference type="HAMAP" id="MF_00104">
    <property type="entry name" value="RNase_III"/>
    <property type="match status" value="1"/>
</dbReference>
<keyword evidence="10 15" id="KW-0479">Metal-binding</keyword>
<evidence type="ECO:0000256" key="9">
    <source>
        <dbReference type="ARBA" id="ARBA00022722"/>
    </source>
</evidence>
<comment type="similarity">
    <text evidence="3">Belongs to the ribonuclease III family.</text>
</comment>
<evidence type="ECO:0000256" key="4">
    <source>
        <dbReference type="ARBA" id="ARBA00011738"/>
    </source>
</evidence>
<keyword evidence="14 15" id="KW-0694">RNA-binding</keyword>
<keyword evidence="8 15" id="KW-0819">tRNA processing</keyword>
<evidence type="ECO:0000256" key="7">
    <source>
        <dbReference type="ARBA" id="ARBA00022664"/>
    </source>
</evidence>
<dbReference type="Gene3D" id="3.30.160.20">
    <property type="match status" value="1"/>
</dbReference>